<evidence type="ECO:0000313" key="2">
    <source>
        <dbReference type="Proteomes" id="UP000827872"/>
    </source>
</evidence>
<evidence type="ECO:0000313" key="1">
    <source>
        <dbReference type="EMBL" id="KAH8014750.1"/>
    </source>
</evidence>
<keyword evidence="2" id="KW-1185">Reference proteome</keyword>
<proteinExistence type="predicted"/>
<gene>
    <name evidence="1" type="primary">KCNK10_3</name>
    <name evidence="1" type="ORF">K3G42_031563</name>
</gene>
<keyword evidence="1" id="KW-0406">Ion transport</keyword>
<dbReference type="EMBL" id="CM037615">
    <property type="protein sequence ID" value="KAH8014750.1"/>
    <property type="molecule type" value="Genomic_DNA"/>
</dbReference>
<reference evidence="1" key="1">
    <citation type="submission" date="2021-08" db="EMBL/GenBank/DDBJ databases">
        <title>The first chromosome-level gecko genome reveals the dynamic sex chromosomes of Neotropical dwarf geckos (Sphaerodactylidae: Sphaerodactylus).</title>
        <authorList>
            <person name="Pinto B.J."/>
            <person name="Keating S.E."/>
            <person name="Gamble T."/>
        </authorList>
    </citation>
    <scope>NUCLEOTIDE SEQUENCE</scope>
    <source>
        <strain evidence="1">TG3544</strain>
    </source>
</reference>
<comment type="caution">
    <text evidence="1">The sequence shown here is derived from an EMBL/GenBank/DDBJ whole genome shotgun (WGS) entry which is preliminary data.</text>
</comment>
<keyword evidence="1" id="KW-0813">Transport</keyword>
<name>A0ACB8G5H4_9SAUR</name>
<accession>A0ACB8G5H4</accession>
<dbReference type="Proteomes" id="UP000827872">
    <property type="component" value="Linkage Group LG02"/>
</dbReference>
<sequence>MKCKTVVAIFFVVVAYLISGGLVFRALEQPEESRQKIRIAEDKAKFLQRHNCVSSEELEELIQHPCIFRDSYEGTKNKIMGIFPLEF</sequence>
<organism evidence="1 2">
    <name type="scientific">Sphaerodactylus townsendi</name>
    <dbReference type="NCBI Taxonomy" id="933632"/>
    <lineage>
        <taxon>Eukaryota</taxon>
        <taxon>Metazoa</taxon>
        <taxon>Chordata</taxon>
        <taxon>Craniata</taxon>
        <taxon>Vertebrata</taxon>
        <taxon>Euteleostomi</taxon>
        <taxon>Lepidosauria</taxon>
        <taxon>Squamata</taxon>
        <taxon>Bifurcata</taxon>
        <taxon>Gekkota</taxon>
        <taxon>Sphaerodactylidae</taxon>
        <taxon>Sphaerodactylus</taxon>
    </lineage>
</organism>
<keyword evidence="1" id="KW-0407">Ion channel</keyword>
<protein>
    <submittedName>
        <fullName evidence="1">Potassium channel sub K member 10</fullName>
    </submittedName>
</protein>